<sequence length="465" mass="52204">MLRRFLIITLCAATIIACQTKDDSLYEGGLERFEVSLSRTNLLRGEVAMRFSAPTEFQIEYWERADSDLSSLQQTNHYKGNGVVRKTLLFLKPNTEYACRIRYDNGLLSDVKYFKTQPIQSITQMPSLNTDEIKEPLAGYLLFYNWRPGYLFLSDTKGTILWYEPVSEGLSVANYDAKTQHFYLLTTPTGVDKFAYNSNKVKVIDLFGKVLWETDLTTLPQMKGRTAHHECRPLPDGGVALVTYVDKPFDLTARGGTASETVKGDGYVILDKNGKFVSAWDCFGTLNPADDPDIMNTKGDWLHANSFNYDSEGNYYMTFNAPSELWKIDARTGKVLYRVGKKGTIVPPASGIANGMHCANPQAPDDVLVLDNARAGTSIGTRALRYKVNATSQTVEVTLNCEIPKEMSSGNRSNVQLFGKDMLLFASTVKSLILFTDRSPKAKILRSISLGEPFYRVEYIPEIRY</sequence>
<dbReference type="Proteomes" id="UP000215539">
    <property type="component" value="Chromosome 1"/>
</dbReference>
<evidence type="ECO:0000313" key="4">
    <source>
        <dbReference type="Proteomes" id="UP000215539"/>
    </source>
</evidence>
<evidence type="ECO:0000313" key="3">
    <source>
        <dbReference type="Proteomes" id="UP000065822"/>
    </source>
</evidence>
<dbReference type="Proteomes" id="UP000065822">
    <property type="component" value="Chromosome"/>
</dbReference>
<dbReference type="EMBL" id="LT906449">
    <property type="protein sequence ID" value="SNV15330.1"/>
    <property type="molecule type" value="Genomic_DNA"/>
</dbReference>
<reference evidence="1 3" key="1">
    <citation type="submission" date="2016-02" db="EMBL/GenBank/DDBJ databases">
        <authorList>
            <person name="Holder M.E."/>
            <person name="Ajami N.J."/>
            <person name="Petrosino J.F."/>
        </authorList>
    </citation>
    <scope>NUCLEOTIDE SEQUENCE [LARGE SCALE GENOMIC DNA]</scope>
    <source>
        <strain evidence="1 3">CCUG 32990</strain>
    </source>
</reference>
<dbReference type="PANTHER" id="PTHR35340:SF5">
    <property type="entry name" value="ASST-DOMAIN-CONTAINING PROTEIN"/>
    <property type="match status" value="1"/>
</dbReference>
<reference evidence="2 4" key="2">
    <citation type="submission" date="2017-06" db="EMBL/GenBank/DDBJ databases">
        <authorList>
            <consortium name="Pathogen Informatics"/>
        </authorList>
    </citation>
    <scope>NUCLEOTIDE SEQUENCE [LARGE SCALE GENOMIC DNA]</scope>
    <source>
        <strain evidence="2 4">NCTC12947</strain>
    </source>
</reference>
<name>A0AAX2H245_9FLAO</name>
<dbReference type="SUPFAM" id="SSF50969">
    <property type="entry name" value="YVTN repeat-like/Quinoprotein amine dehydrogenase"/>
    <property type="match status" value="1"/>
</dbReference>
<dbReference type="KEGG" id="chg:AXF12_10530"/>
<dbReference type="InterPro" id="IPR053143">
    <property type="entry name" value="Arylsulfate_ST"/>
</dbReference>
<dbReference type="RefSeq" id="WP_066430952.1">
    <property type="nucleotide sequence ID" value="NZ_CP014227.1"/>
</dbReference>
<gene>
    <name evidence="1" type="ORF">AXF12_10530</name>
    <name evidence="2" type="ORF">SAMEA44541418_02050</name>
</gene>
<dbReference type="InterPro" id="IPR011044">
    <property type="entry name" value="Quino_amine_DH_bsu"/>
</dbReference>
<dbReference type="PANTHER" id="PTHR35340">
    <property type="entry name" value="PQQ ENZYME REPEAT PROTEIN-RELATED"/>
    <property type="match status" value="1"/>
</dbReference>
<proteinExistence type="predicted"/>
<accession>A0AAX2H245</accession>
<dbReference type="PROSITE" id="PS51257">
    <property type="entry name" value="PROKAR_LIPOPROTEIN"/>
    <property type="match status" value="1"/>
</dbReference>
<dbReference type="InterPro" id="IPR010262">
    <property type="entry name" value="Arylsulfotransferase_bact"/>
</dbReference>
<dbReference type="AlphaFoldDB" id="A0AAX2H245"/>
<evidence type="ECO:0000313" key="1">
    <source>
        <dbReference type="EMBL" id="AMD85908.1"/>
    </source>
</evidence>
<dbReference type="EMBL" id="CP014227">
    <property type="protein sequence ID" value="AMD85908.1"/>
    <property type="molecule type" value="Genomic_DNA"/>
</dbReference>
<keyword evidence="3" id="KW-1185">Reference proteome</keyword>
<dbReference type="Pfam" id="PF05935">
    <property type="entry name" value="Arylsulfotrans"/>
    <property type="match status" value="1"/>
</dbReference>
<organism evidence="2 4">
    <name type="scientific">Capnocytophaga haemolytica</name>
    <dbReference type="NCBI Taxonomy" id="45243"/>
    <lineage>
        <taxon>Bacteria</taxon>
        <taxon>Pseudomonadati</taxon>
        <taxon>Bacteroidota</taxon>
        <taxon>Flavobacteriia</taxon>
        <taxon>Flavobacteriales</taxon>
        <taxon>Flavobacteriaceae</taxon>
        <taxon>Capnocytophaga</taxon>
    </lineage>
</organism>
<dbReference type="GO" id="GO:0004062">
    <property type="term" value="F:aryl sulfotransferase activity"/>
    <property type="evidence" value="ECO:0007669"/>
    <property type="project" value="InterPro"/>
</dbReference>
<protein>
    <submittedName>
        <fullName evidence="2">Arylsulfotransferase (ASST)</fullName>
    </submittedName>
</protein>
<evidence type="ECO:0000313" key="2">
    <source>
        <dbReference type="EMBL" id="SNV15330.1"/>
    </source>
</evidence>